<dbReference type="RefSeq" id="WP_157383167.1">
    <property type="nucleotide sequence ID" value="NZ_CP068985.1"/>
</dbReference>
<proteinExistence type="predicted"/>
<sequence length="137" mass="15170">MTMRRAGWGRRTLAVAGVLLITAGCSTSEWRTVKNVTLSPDGRMLTVQVTFSRPPENPDPCERVVDTKVEETASTVVIGVLVQEDICDRPWPWEEPTYSMLTAYAHKVQIPLKAPLGNRVVINTATDKPVAVRPQAR</sequence>
<dbReference type="Proteomes" id="UP000824681">
    <property type="component" value="Chromosome"/>
</dbReference>
<name>A0ABX8TY27_9ACTN</name>
<reference evidence="1 2" key="1">
    <citation type="journal article" date="2021" name="ACS Chem. Biol.">
        <title>Genomic-Led Discovery of a Novel Glycopeptide Antibiotic by Nonomuraea coxensis DSM 45129.</title>
        <authorList>
            <person name="Yushchuk O."/>
            <person name="Vior N.M."/>
            <person name="Andreo-Vidal A."/>
            <person name="Berini F."/>
            <person name="Ruckert C."/>
            <person name="Busche T."/>
            <person name="Binda E."/>
            <person name="Kalinowski J."/>
            <person name="Truman A.W."/>
            <person name="Marinelli F."/>
        </authorList>
    </citation>
    <scope>NUCLEOTIDE SEQUENCE [LARGE SCALE GENOMIC DNA]</scope>
    <source>
        <strain evidence="1 2">DSM 45129</strain>
    </source>
</reference>
<organism evidence="1 2">
    <name type="scientific">Nonomuraea coxensis DSM 45129</name>
    <dbReference type="NCBI Taxonomy" id="1122611"/>
    <lineage>
        <taxon>Bacteria</taxon>
        <taxon>Bacillati</taxon>
        <taxon>Actinomycetota</taxon>
        <taxon>Actinomycetes</taxon>
        <taxon>Streptosporangiales</taxon>
        <taxon>Streptosporangiaceae</taxon>
        <taxon>Nonomuraea</taxon>
    </lineage>
</organism>
<evidence type="ECO:0000313" key="2">
    <source>
        <dbReference type="Proteomes" id="UP000824681"/>
    </source>
</evidence>
<gene>
    <name evidence="1" type="ORF">Nocox_13870</name>
</gene>
<evidence type="ECO:0008006" key="3">
    <source>
        <dbReference type="Google" id="ProtNLM"/>
    </source>
</evidence>
<keyword evidence="2" id="KW-1185">Reference proteome</keyword>
<dbReference type="PROSITE" id="PS51257">
    <property type="entry name" value="PROKAR_LIPOPROTEIN"/>
    <property type="match status" value="1"/>
</dbReference>
<dbReference type="EMBL" id="CP068985">
    <property type="protein sequence ID" value="QYC40390.1"/>
    <property type="molecule type" value="Genomic_DNA"/>
</dbReference>
<protein>
    <recommendedName>
        <fullName evidence="3">Lipoprotein</fullName>
    </recommendedName>
</protein>
<evidence type="ECO:0000313" key="1">
    <source>
        <dbReference type="EMBL" id="QYC40390.1"/>
    </source>
</evidence>
<accession>A0ABX8TY27</accession>